<feature type="compositionally biased region" description="Low complexity" evidence="1">
    <location>
        <begin position="91"/>
        <end position="102"/>
    </location>
</feature>
<protein>
    <submittedName>
        <fullName evidence="2">Uncharacterized protein</fullName>
    </submittedName>
</protein>
<dbReference type="EMBL" id="KN120969">
    <property type="protein sequence ID" value="KFO37305.1"/>
    <property type="molecule type" value="Genomic_DNA"/>
</dbReference>
<evidence type="ECO:0000313" key="3">
    <source>
        <dbReference type="Proteomes" id="UP000028990"/>
    </source>
</evidence>
<dbReference type="AlphaFoldDB" id="A0A091E431"/>
<gene>
    <name evidence="2" type="ORF">H920_01287</name>
</gene>
<feature type="region of interest" description="Disordered" evidence="1">
    <location>
        <begin position="1"/>
        <end position="30"/>
    </location>
</feature>
<evidence type="ECO:0000313" key="2">
    <source>
        <dbReference type="EMBL" id="KFO37305.1"/>
    </source>
</evidence>
<evidence type="ECO:0000256" key="1">
    <source>
        <dbReference type="SAM" id="MobiDB-lite"/>
    </source>
</evidence>
<sequence length="123" mass="13337">MGPLPKPQPTTAHLSPRTQTTGGAKEGGVQPVLSRVRHGDLVLAAAAPRAFLSLLSPTTNRKCVTRRPRGDVNFRPALTPRMRERYHPRRGSYSFSSSSSLREGSRWIGGGAFLGFKAEKVLG</sequence>
<keyword evidence="3" id="KW-1185">Reference proteome</keyword>
<name>A0A091E431_FUKDA</name>
<organism evidence="2 3">
    <name type="scientific">Fukomys damarensis</name>
    <name type="common">Damaraland mole rat</name>
    <name type="synonym">Cryptomys damarensis</name>
    <dbReference type="NCBI Taxonomy" id="885580"/>
    <lineage>
        <taxon>Eukaryota</taxon>
        <taxon>Metazoa</taxon>
        <taxon>Chordata</taxon>
        <taxon>Craniata</taxon>
        <taxon>Vertebrata</taxon>
        <taxon>Euteleostomi</taxon>
        <taxon>Mammalia</taxon>
        <taxon>Eutheria</taxon>
        <taxon>Euarchontoglires</taxon>
        <taxon>Glires</taxon>
        <taxon>Rodentia</taxon>
        <taxon>Hystricomorpha</taxon>
        <taxon>Bathyergidae</taxon>
        <taxon>Fukomys</taxon>
    </lineage>
</organism>
<reference evidence="2 3" key="1">
    <citation type="submission" date="2013-11" db="EMBL/GenBank/DDBJ databases">
        <title>The Damaraland mole rat (Fukomys damarensis) genome and evolution of African mole rats.</title>
        <authorList>
            <person name="Gladyshev V.N."/>
            <person name="Fang X."/>
        </authorList>
    </citation>
    <scope>NUCLEOTIDE SEQUENCE [LARGE SCALE GENOMIC DNA]</scope>
    <source>
        <tissue evidence="2">Liver</tissue>
    </source>
</reference>
<feature type="compositionally biased region" description="Polar residues" evidence="1">
    <location>
        <begin position="9"/>
        <end position="22"/>
    </location>
</feature>
<proteinExistence type="predicted"/>
<dbReference type="Proteomes" id="UP000028990">
    <property type="component" value="Unassembled WGS sequence"/>
</dbReference>
<feature type="region of interest" description="Disordered" evidence="1">
    <location>
        <begin position="82"/>
        <end position="103"/>
    </location>
</feature>
<accession>A0A091E431</accession>